<feature type="transmembrane region" description="Helical" evidence="2">
    <location>
        <begin position="246"/>
        <end position="268"/>
    </location>
</feature>
<evidence type="ECO:0000256" key="1">
    <source>
        <dbReference type="SAM" id="MobiDB-lite"/>
    </source>
</evidence>
<dbReference type="EMBL" id="MU855517">
    <property type="protein sequence ID" value="KAK3902331.1"/>
    <property type="molecule type" value="Genomic_DNA"/>
</dbReference>
<gene>
    <name evidence="4" type="ORF">C8A05DRAFT_44236</name>
</gene>
<dbReference type="AlphaFoldDB" id="A0AAN6RU99"/>
<comment type="caution">
    <text evidence="4">The sequence shown here is derived from an EMBL/GenBank/DDBJ whole genome shotgun (WGS) entry which is preliminary data.</text>
</comment>
<protein>
    <recommendedName>
        <fullName evidence="3">MHYT domain-containing protein</fullName>
    </recommendedName>
</protein>
<feature type="compositionally biased region" description="Basic and acidic residues" evidence="1">
    <location>
        <begin position="783"/>
        <end position="792"/>
    </location>
</feature>
<proteinExistence type="predicted"/>
<feature type="transmembrane region" description="Helical" evidence="2">
    <location>
        <begin position="60"/>
        <end position="77"/>
    </location>
</feature>
<reference evidence="4" key="2">
    <citation type="submission" date="2023-05" db="EMBL/GenBank/DDBJ databases">
        <authorList>
            <consortium name="Lawrence Berkeley National Laboratory"/>
            <person name="Steindorff A."/>
            <person name="Hensen N."/>
            <person name="Bonometti L."/>
            <person name="Westerberg I."/>
            <person name="Brannstrom I.O."/>
            <person name="Guillou S."/>
            <person name="Cros-Aarteil S."/>
            <person name="Calhoun S."/>
            <person name="Haridas S."/>
            <person name="Kuo A."/>
            <person name="Mondo S."/>
            <person name="Pangilinan J."/>
            <person name="Riley R."/>
            <person name="Labutti K."/>
            <person name="Andreopoulos B."/>
            <person name="Lipzen A."/>
            <person name="Chen C."/>
            <person name="Yanf M."/>
            <person name="Daum C."/>
            <person name="Ng V."/>
            <person name="Clum A."/>
            <person name="Ohm R."/>
            <person name="Martin F."/>
            <person name="Silar P."/>
            <person name="Natvig D."/>
            <person name="Lalanne C."/>
            <person name="Gautier V."/>
            <person name="Ament-Velasquez S.L."/>
            <person name="Kruys A."/>
            <person name="Hutchinson M.I."/>
            <person name="Powell A.J."/>
            <person name="Barry K."/>
            <person name="Miller A.N."/>
            <person name="Grigoriev I.V."/>
            <person name="Debuchy R."/>
            <person name="Gladieux P."/>
            <person name="Thoren M.H."/>
            <person name="Johannesson H."/>
        </authorList>
    </citation>
    <scope>NUCLEOTIDE SEQUENCE</scope>
    <source>
        <strain evidence="4">CBS 103.79</strain>
    </source>
</reference>
<feature type="transmembrane region" description="Helical" evidence="2">
    <location>
        <begin position="205"/>
        <end position="226"/>
    </location>
</feature>
<reference evidence="4" key="1">
    <citation type="journal article" date="2023" name="Mol. Phylogenet. Evol.">
        <title>Genome-scale phylogeny and comparative genomics of the fungal order Sordariales.</title>
        <authorList>
            <person name="Hensen N."/>
            <person name="Bonometti L."/>
            <person name="Westerberg I."/>
            <person name="Brannstrom I.O."/>
            <person name="Guillou S."/>
            <person name="Cros-Aarteil S."/>
            <person name="Calhoun S."/>
            <person name="Haridas S."/>
            <person name="Kuo A."/>
            <person name="Mondo S."/>
            <person name="Pangilinan J."/>
            <person name="Riley R."/>
            <person name="LaButti K."/>
            <person name="Andreopoulos B."/>
            <person name="Lipzen A."/>
            <person name="Chen C."/>
            <person name="Yan M."/>
            <person name="Daum C."/>
            <person name="Ng V."/>
            <person name="Clum A."/>
            <person name="Steindorff A."/>
            <person name="Ohm R.A."/>
            <person name="Martin F."/>
            <person name="Silar P."/>
            <person name="Natvig D.O."/>
            <person name="Lalanne C."/>
            <person name="Gautier V."/>
            <person name="Ament-Velasquez S.L."/>
            <person name="Kruys A."/>
            <person name="Hutchinson M.I."/>
            <person name="Powell A.J."/>
            <person name="Barry K."/>
            <person name="Miller A.N."/>
            <person name="Grigoriev I.V."/>
            <person name="Debuchy R."/>
            <person name="Gladieux P."/>
            <person name="Hiltunen Thoren M."/>
            <person name="Johannesson H."/>
        </authorList>
    </citation>
    <scope>NUCLEOTIDE SEQUENCE</scope>
    <source>
        <strain evidence="4">CBS 103.79</strain>
    </source>
</reference>
<feature type="region of interest" description="Disordered" evidence="1">
    <location>
        <begin position="755"/>
        <end position="806"/>
    </location>
</feature>
<keyword evidence="2" id="KW-0472">Membrane</keyword>
<feature type="transmembrane region" description="Helical" evidence="2">
    <location>
        <begin position="134"/>
        <end position="155"/>
    </location>
</feature>
<feature type="compositionally biased region" description="Polar residues" evidence="1">
    <location>
        <begin position="858"/>
        <end position="867"/>
    </location>
</feature>
<dbReference type="PANTHER" id="PTHR35152">
    <property type="entry name" value="DOMAIN SIGNALLING PROTEIN, PUTATIVE (AFU_ORTHOLOGUE AFUA_5G11310)-RELATED"/>
    <property type="match status" value="1"/>
</dbReference>
<evidence type="ECO:0000256" key="2">
    <source>
        <dbReference type="SAM" id="Phobius"/>
    </source>
</evidence>
<feature type="transmembrane region" description="Helical" evidence="2">
    <location>
        <begin position="167"/>
        <end position="193"/>
    </location>
</feature>
<dbReference type="PROSITE" id="PS50924">
    <property type="entry name" value="MHYT"/>
    <property type="match status" value="1"/>
</dbReference>
<evidence type="ECO:0000313" key="5">
    <source>
        <dbReference type="Proteomes" id="UP001303889"/>
    </source>
</evidence>
<name>A0AAN6RU99_9PEZI</name>
<feature type="transmembrane region" description="Helical" evidence="2">
    <location>
        <begin position="97"/>
        <end position="122"/>
    </location>
</feature>
<accession>A0AAN6RU99</accession>
<feature type="domain" description="MHYT" evidence="3">
    <location>
        <begin position="25"/>
        <end position="229"/>
    </location>
</feature>
<dbReference type="PANTHER" id="PTHR35152:SF1">
    <property type="entry name" value="DOMAIN SIGNALLING PROTEIN, PUTATIVE (AFU_ORTHOLOGUE AFUA_5G11310)-RELATED"/>
    <property type="match status" value="1"/>
</dbReference>
<keyword evidence="2" id="KW-0812">Transmembrane</keyword>
<organism evidence="4 5">
    <name type="scientific">Staphylotrichum tortipilum</name>
    <dbReference type="NCBI Taxonomy" id="2831512"/>
    <lineage>
        <taxon>Eukaryota</taxon>
        <taxon>Fungi</taxon>
        <taxon>Dikarya</taxon>
        <taxon>Ascomycota</taxon>
        <taxon>Pezizomycotina</taxon>
        <taxon>Sordariomycetes</taxon>
        <taxon>Sordariomycetidae</taxon>
        <taxon>Sordariales</taxon>
        <taxon>Chaetomiaceae</taxon>
        <taxon>Staphylotrichum</taxon>
    </lineage>
</organism>
<feature type="transmembrane region" description="Helical" evidence="2">
    <location>
        <begin position="29"/>
        <end position="48"/>
    </location>
</feature>
<dbReference type="Proteomes" id="UP001303889">
    <property type="component" value="Unassembled WGS sequence"/>
</dbReference>
<evidence type="ECO:0000259" key="3">
    <source>
        <dbReference type="PROSITE" id="PS50924"/>
    </source>
</evidence>
<feature type="region of interest" description="Disordered" evidence="1">
    <location>
        <begin position="832"/>
        <end position="880"/>
    </location>
</feature>
<dbReference type="Pfam" id="PF03707">
    <property type="entry name" value="MHYT"/>
    <property type="match status" value="2"/>
</dbReference>
<keyword evidence="2" id="KW-1133">Transmembrane helix</keyword>
<feature type="compositionally biased region" description="Polar residues" evidence="1">
    <location>
        <begin position="770"/>
        <end position="782"/>
    </location>
</feature>
<sequence length="932" mass="101918">MDADAAALRRDALEEYLGQVLPVSFDPTLLVLSYLISLVGAASTLELIHRRTSRRGYYNNLLLLGASITMGGVAIWSMHYIGNRATTMMGGEPELQIAYSVGVTVASFFVPIFVLLVAFFVVTGTRSSSRNQVSWWRVTISGTLSGGAICGMHYLGNASISNYRCSYITAFVASSVVIAAVASTVALSLFFVFRSSWTNSWWKRIGCAFVLAGAVSGMHWCAVMGTRYSLRHVNSNSDVSSRNITVIVTACLSFAACLVIAGLAIYSARVRKGYANRAQTITLAAAVFDEHGRILVTPDGFLPSELVTSTFLQKTQNETFSTAHPLFHWLFQASRSWASISALLDKMHNHLASLPHNGRDVRAGIELVDREGHIIEHYDTIFSELFCVAASALAHQMNHDLVDAGILWDEILSTGGHGTAGSISETSTLARSGGGSVQSIKRDLDDLAEKGAAHKKPKGHGHLMFLVRRIDSSNVDHLAAAGYCFAEPRHVSHIIRSKMQIRTNKLEDKLRIMERYARGAMLDAGVHVGLFAVRTQVHQMGFDVLVRRQARNLLPSMELPMDRLEPAHIEFLRRLDGMSLGALHRRLETANELPPRDAAFASLLLEGIRNLRASVQDPAFDNAKLVAKVSQVPCTPPINDARPSTCSFIAFTIMIPIHVRVDAPAYDFIPLPFFKTQQLVYKNSPHNAAFGRSVHRKISPILDSVRAESTHSQPSRVRDFITKPGFLLFSRPGGASHPRSPNHLRSRRADAIKLVSPSREHITPMPCDESVSSLPLYNTTGGESEHSPDRKPGGGAGDLDSDTVLKPARRQVKKSYGGIMISQEVTVDVEEARDEAHDMPELPHASHRRDSYPASLARQRSQRTLTSAGGGGGGGSQNQSHRYDQAIELKEVPTALGIQGLSKVEVGKEGDDTSTTFVDDLFSSCIDTPRRI</sequence>
<keyword evidence="5" id="KW-1185">Reference proteome</keyword>
<evidence type="ECO:0000313" key="4">
    <source>
        <dbReference type="EMBL" id="KAK3902331.1"/>
    </source>
</evidence>
<dbReference type="InterPro" id="IPR005330">
    <property type="entry name" value="MHYT_dom"/>
</dbReference>